<evidence type="ECO:0000256" key="1">
    <source>
        <dbReference type="SAM" id="MobiDB-lite"/>
    </source>
</evidence>
<sequence length="463" mass="51717">MSDHSQTTKMALVAVAASVTTAAVLLGYQGSVRKQRTRHLKHDSNNRTTIDRTPSDPRSISTEKRPYQPQQPHQPPPPPESKIGFDEELVLEQLARNIAFLGEDGVQRLRDSFVVVVGAGGIGSWAASMLIKSGVGKIRIIDFDNVSLSGLNQHATANRTDIGSPKAFAMKKAFRTIAPWVQVDARVERLQEDSAEELLSGKPDYVVDAIGDLTSKLDLLKYCSDQKIPVISAMGAGAKADPSRVQISDISDTFEDPLARALRRRMKKLGVDTGIDVVFSIEKPYQAKPSNDDPSHNHRKGYSPLPNFGPNELPVLGPLPAMFGMSMATFITCKIAGWTIDPLPTKFRMELYQRLHRELKSQEESRHPGTTDIPLDRRDVGYVLEEMFRGRSAVSQSMDKLALCRWRREDPLSCLNTVVMTQREMERHLALPKDANLEKIYGKSVTDYVEARFEEEEQICHLR</sequence>
<dbReference type="OrthoDB" id="10265862at2759"/>
<comment type="caution">
    <text evidence="3">The sequence shown here is derived from an EMBL/GenBank/DDBJ whole genome shotgun (WGS) entry which is preliminary data.</text>
</comment>
<feature type="region of interest" description="Disordered" evidence="1">
    <location>
        <begin position="34"/>
        <end position="83"/>
    </location>
</feature>
<dbReference type="InterPro" id="IPR045886">
    <property type="entry name" value="ThiF/MoeB/HesA"/>
</dbReference>
<feature type="domain" description="THIF-type NAD/FAD binding fold" evidence="2">
    <location>
        <begin position="95"/>
        <end position="351"/>
    </location>
</feature>
<protein>
    <recommendedName>
        <fullName evidence="2">THIF-type NAD/FAD binding fold domain-containing protein</fullName>
    </recommendedName>
</protein>
<organism evidence="3 4">
    <name type="scientific">Mortierella alpina</name>
    <name type="common">Oleaginous fungus</name>
    <name type="synonym">Mortierella renispora</name>
    <dbReference type="NCBI Taxonomy" id="64518"/>
    <lineage>
        <taxon>Eukaryota</taxon>
        <taxon>Fungi</taxon>
        <taxon>Fungi incertae sedis</taxon>
        <taxon>Mucoromycota</taxon>
        <taxon>Mortierellomycotina</taxon>
        <taxon>Mortierellomycetes</taxon>
        <taxon>Mortierellales</taxon>
        <taxon>Mortierellaceae</taxon>
        <taxon>Mortierella</taxon>
    </lineage>
</organism>
<reference evidence="3" key="1">
    <citation type="journal article" date="2020" name="Fungal Divers.">
        <title>Resolving the Mortierellaceae phylogeny through synthesis of multi-gene phylogenetics and phylogenomics.</title>
        <authorList>
            <person name="Vandepol N."/>
            <person name="Liber J."/>
            <person name="Desiro A."/>
            <person name="Na H."/>
            <person name="Kennedy M."/>
            <person name="Barry K."/>
            <person name="Grigoriev I.V."/>
            <person name="Miller A.N."/>
            <person name="O'Donnell K."/>
            <person name="Stajich J.E."/>
            <person name="Bonito G."/>
        </authorList>
    </citation>
    <scope>NUCLEOTIDE SEQUENCE</scope>
    <source>
        <strain evidence="3">CK1249</strain>
    </source>
</reference>
<feature type="compositionally biased region" description="Basic and acidic residues" evidence="1">
    <location>
        <begin position="42"/>
        <end position="66"/>
    </location>
</feature>
<dbReference type="Proteomes" id="UP000738359">
    <property type="component" value="Unassembled WGS sequence"/>
</dbReference>
<dbReference type="PANTHER" id="PTHR43267">
    <property type="entry name" value="TRNA THREONYLCARBAMOYLADENOSINE DEHYDRATASE"/>
    <property type="match status" value="1"/>
</dbReference>
<name>A0A9P6J3D8_MORAP</name>
<evidence type="ECO:0000313" key="4">
    <source>
        <dbReference type="Proteomes" id="UP000738359"/>
    </source>
</evidence>
<dbReference type="GO" id="GO:0008641">
    <property type="term" value="F:ubiquitin-like modifier activating enzyme activity"/>
    <property type="evidence" value="ECO:0007669"/>
    <property type="project" value="InterPro"/>
</dbReference>
<dbReference type="GO" id="GO:0061504">
    <property type="term" value="P:cyclic threonylcarbamoyladenosine biosynthetic process"/>
    <property type="evidence" value="ECO:0007669"/>
    <property type="project" value="TreeGrafter"/>
</dbReference>
<dbReference type="Pfam" id="PF00899">
    <property type="entry name" value="ThiF"/>
    <property type="match status" value="1"/>
</dbReference>
<dbReference type="InterPro" id="IPR035985">
    <property type="entry name" value="Ubiquitin-activating_enz"/>
</dbReference>
<dbReference type="PANTHER" id="PTHR43267:SF2">
    <property type="entry name" value="TRNA THREONYLCARBAMOYLADENOSINE DEHYDRATASE 1-RELATED"/>
    <property type="match status" value="1"/>
</dbReference>
<gene>
    <name evidence="3" type="ORF">BGZ70_008513</name>
</gene>
<dbReference type="InterPro" id="IPR000594">
    <property type="entry name" value="ThiF_NAD_FAD-bd"/>
</dbReference>
<dbReference type="AlphaFoldDB" id="A0A9P6J3D8"/>
<dbReference type="SUPFAM" id="SSF69572">
    <property type="entry name" value="Activating enzymes of the ubiquitin-like proteins"/>
    <property type="match status" value="1"/>
</dbReference>
<dbReference type="CDD" id="cd00755">
    <property type="entry name" value="YgdL_like"/>
    <property type="match status" value="1"/>
</dbReference>
<keyword evidence="4" id="KW-1185">Reference proteome</keyword>
<accession>A0A9P6J3D8</accession>
<dbReference type="GO" id="GO:0061503">
    <property type="term" value="F:tRNA threonylcarbamoyladenosine dehydratase"/>
    <property type="evidence" value="ECO:0007669"/>
    <property type="project" value="TreeGrafter"/>
</dbReference>
<dbReference type="Gene3D" id="3.40.50.720">
    <property type="entry name" value="NAD(P)-binding Rossmann-like Domain"/>
    <property type="match status" value="1"/>
</dbReference>
<proteinExistence type="predicted"/>
<evidence type="ECO:0000259" key="2">
    <source>
        <dbReference type="Pfam" id="PF00899"/>
    </source>
</evidence>
<evidence type="ECO:0000313" key="3">
    <source>
        <dbReference type="EMBL" id="KAF9960702.1"/>
    </source>
</evidence>
<dbReference type="GO" id="GO:0005741">
    <property type="term" value="C:mitochondrial outer membrane"/>
    <property type="evidence" value="ECO:0007669"/>
    <property type="project" value="TreeGrafter"/>
</dbReference>
<feature type="region of interest" description="Disordered" evidence="1">
    <location>
        <begin position="286"/>
        <end position="307"/>
    </location>
</feature>
<dbReference type="EMBL" id="JAAAHY010000615">
    <property type="protein sequence ID" value="KAF9960702.1"/>
    <property type="molecule type" value="Genomic_DNA"/>
</dbReference>